<keyword evidence="2" id="KW-0548">Nucleotidyltransferase</keyword>
<dbReference type="EC" id="2.7.7.-" evidence="2"/>
<dbReference type="PANTHER" id="PTHR33933">
    <property type="entry name" value="NUCLEOTIDYLTRANSFERASE"/>
    <property type="match status" value="1"/>
</dbReference>
<dbReference type="AlphaFoldDB" id="W6N8X8"/>
<dbReference type="Gene3D" id="3.30.460.10">
    <property type="entry name" value="Beta Polymerase, domain 2"/>
    <property type="match status" value="1"/>
</dbReference>
<dbReference type="Proteomes" id="UP000019482">
    <property type="component" value="Unassembled WGS sequence"/>
</dbReference>
<dbReference type="OrthoDB" id="9803106at2"/>
<dbReference type="PANTHER" id="PTHR33933:SF1">
    <property type="entry name" value="PROTEIN ADENYLYLTRANSFERASE MNTA-RELATED"/>
    <property type="match status" value="1"/>
</dbReference>
<protein>
    <submittedName>
        <fullName evidence="2">Nucleotidyltransferase</fullName>
        <ecNumber evidence="2">2.7.7.-</ecNumber>
    </submittedName>
</protein>
<dbReference type="InterPro" id="IPR052548">
    <property type="entry name" value="Type_VII_TA_antitoxin"/>
</dbReference>
<reference evidence="2 3" key="1">
    <citation type="journal article" date="2015" name="Genome Announc.">
        <title>Draft Genome Sequence of Clostridium tyrobutyricum Strain DIVETGP, Isolated from Cow's Milk for Grana Padano Production.</title>
        <authorList>
            <person name="Soggiu A."/>
            <person name="Piras C."/>
            <person name="Gaiarsa S."/>
            <person name="Sassera D."/>
            <person name="Roncada P."/>
            <person name="Bendixen E."/>
            <person name="Brasca M."/>
            <person name="Bonizzi L."/>
        </authorList>
    </citation>
    <scope>NUCLEOTIDE SEQUENCE [LARGE SCALE GENOMIC DNA]</scope>
    <source>
        <strain evidence="2 3">DIVETGP</strain>
    </source>
</reference>
<evidence type="ECO:0000313" key="3">
    <source>
        <dbReference type="Proteomes" id="UP000019482"/>
    </source>
</evidence>
<gene>
    <name evidence="2" type="ORF">CTDIVETGP_2004</name>
</gene>
<dbReference type="GO" id="GO:0016779">
    <property type="term" value="F:nucleotidyltransferase activity"/>
    <property type="evidence" value="ECO:0007669"/>
    <property type="project" value="UniProtKB-KW"/>
</dbReference>
<name>W6N8X8_CLOTY</name>
<sequence length="107" mass="12086">MKLEEKLGIKKELLIQIQKTFSKFKNVDRAVVFGSRARGDYKYNSDIDIAILGDDITSRDFNSICDGLNQLNTAFTFDTLNMKNISKTGLKDNIEREGIVIYDAGES</sequence>
<dbReference type="CDD" id="cd05403">
    <property type="entry name" value="NT_KNTase_like"/>
    <property type="match status" value="1"/>
</dbReference>
<evidence type="ECO:0000259" key="1">
    <source>
        <dbReference type="Pfam" id="PF18765"/>
    </source>
</evidence>
<evidence type="ECO:0000313" key="2">
    <source>
        <dbReference type="EMBL" id="CDL91934.1"/>
    </source>
</evidence>
<dbReference type="SUPFAM" id="SSF81301">
    <property type="entry name" value="Nucleotidyltransferase"/>
    <property type="match status" value="1"/>
</dbReference>
<dbReference type="EMBL" id="CBXI010000036">
    <property type="protein sequence ID" value="CDL91934.1"/>
    <property type="molecule type" value="Genomic_DNA"/>
</dbReference>
<dbReference type="RefSeq" id="WP_017895304.1">
    <property type="nucleotide sequence ID" value="NZ_CBXI010000036.1"/>
</dbReference>
<feature type="domain" description="Polymerase beta nucleotidyltransferase" evidence="1">
    <location>
        <begin position="16"/>
        <end position="104"/>
    </location>
</feature>
<dbReference type="Pfam" id="PF18765">
    <property type="entry name" value="Polbeta"/>
    <property type="match status" value="1"/>
</dbReference>
<keyword evidence="3" id="KW-1185">Reference proteome</keyword>
<accession>W6N8X8</accession>
<comment type="caution">
    <text evidence="2">The sequence shown here is derived from an EMBL/GenBank/DDBJ whole genome shotgun (WGS) entry which is preliminary data.</text>
</comment>
<proteinExistence type="predicted"/>
<dbReference type="InterPro" id="IPR043519">
    <property type="entry name" value="NT_sf"/>
</dbReference>
<organism evidence="2 3">
    <name type="scientific">Clostridium tyrobutyricum DIVETGP</name>
    <dbReference type="NCBI Taxonomy" id="1408889"/>
    <lineage>
        <taxon>Bacteria</taxon>
        <taxon>Bacillati</taxon>
        <taxon>Bacillota</taxon>
        <taxon>Clostridia</taxon>
        <taxon>Eubacteriales</taxon>
        <taxon>Clostridiaceae</taxon>
        <taxon>Clostridium</taxon>
    </lineage>
</organism>
<dbReference type="GeneID" id="29418687"/>
<dbReference type="InterPro" id="IPR041633">
    <property type="entry name" value="Polbeta"/>
</dbReference>
<keyword evidence="2" id="KW-0808">Transferase</keyword>